<evidence type="ECO:0000313" key="8">
    <source>
        <dbReference type="EMBL" id="PWB75871.1"/>
    </source>
</evidence>
<evidence type="ECO:0000256" key="6">
    <source>
        <dbReference type="RuleBase" id="RU000481"/>
    </source>
</evidence>
<accession>A0A855X5U3</accession>
<evidence type="ECO:0000256" key="3">
    <source>
        <dbReference type="ARBA" id="ARBA00022576"/>
    </source>
</evidence>
<dbReference type="GO" id="GO:0008483">
    <property type="term" value="F:transaminase activity"/>
    <property type="evidence" value="ECO:0007669"/>
    <property type="project" value="UniProtKB-KW"/>
</dbReference>
<name>A0A855X5U3_9BACT</name>
<comment type="similarity">
    <text evidence="2 6">Belongs to the class-I pyridoxal-phosphate-dependent aminotransferase family.</text>
</comment>
<evidence type="ECO:0000256" key="1">
    <source>
        <dbReference type="ARBA" id="ARBA00001933"/>
    </source>
</evidence>
<dbReference type="Pfam" id="PF00155">
    <property type="entry name" value="Aminotran_1_2"/>
    <property type="match status" value="1"/>
</dbReference>
<dbReference type="EMBL" id="PQAP01000007">
    <property type="protein sequence ID" value="PWB75871.1"/>
    <property type="molecule type" value="Genomic_DNA"/>
</dbReference>
<organism evidence="8 9">
    <name type="scientific">candidate division GN15 bacterium</name>
    <dbReference type="NCBI Taxonomy" id="2072418"/>
    <lineage>
        <taxon>Bacteria</taxon>
        <taxon>candidate division GN15</taxon>
    </lineage>
</organism>
<keyword evidence="5" id="KW-0663">Pyridoxal phosphate</keyword>
<dbReference type="InterPro" id="IPR004839">
    <property type="entry name" value="Aminotransferase_I/II_large"/>
</dbReference>
<dbReference type="GO" id="GO:0006520">
    <property type="term" value="P:amino acid metabolic process"/>
    <property type="evidence" value="ECO:0007669"/>
    <property type="project" value="InterPro"/>
</dbReference>
<dbReference type="InterPro" id="IPR050596">
    <property type="entry name" value="AspAT/PAT-like"/>
</dbReference>
<comment type="cofactor">
    <cofactor evidence="1 6">
        <name>pyridoxal 5'-phosphate</name>
        <dbReference type="ChEBI" id="CHEBI:597326"/>
    </cofactor>
</comment>
<dbReference type="PROSITE" id="PS00105">
    <property type="entry name" value="AA_TRANSFER_CLASS_1"/>
    <property type="match status" value="1"/>
</dbReference>
<reference evidence="8 9" key="1">
    <citation type="journal article" date="2018" name="ISME J.">
        <title>A methanotrophic archaeon couples anaerobic oxidation of methane to Fe(III) reduction.</title>
        <authorList>
            <person name="Cai C."/>
            <person name="Leu A.O."/>
            <person name="Xie G.J."/>
            <person name="Guo J."/>
            <person name="Feng Y."/>
            <person name="Zhao J.X."/>
            <person name="Tyson G.W."/>
            <person name="Yuan Z."/>
            <person name="Hu S."/>
        </authorList>
    </citation>
    <scope>NUCLEOTIDE SEQUENCE [LARGE SCALE GENOMIC DNA]</scope>
    <source>
        <strain evidence="8">FeB_12</strain>
    </source>
</reference>
<keyword evidence="4 6" id="KW-0808">Transferase</keyword>
<evidence type="ECO:0000259" key="7">
    <source>
        <dbReference type="Pfam" id="PF00155"/>
    </source>
</evidence>
<evidence type="ECO:0000256" key="2">
    <source>
        <dbReference type="ARBA" id="ARBA00007441"/>
    </source>
</evidence>
<dbReference type="GO" id="GO:0030170">
    <property type="term" value="F:pyridoxal phosphate binding"/>
    <property type="evidence" value="ECO:0007669"/>
    <property type="project" value="InterPro"/>
</dbReference>
<dbReference type="Gene3D" id="3.40.640.10">
    <property type="entry name" value="Type I PLP-dependent aspartate aminotransferase-like (Major domain)"/>
    <property type="match status" value="1"/>
</dbReference>
<dbReference type="InterPro" id="IPR015421">
    <property type="entry name" value="PyrdxlP-dep_Trfase_major"/>
</dbReference>
<proteinExistence type="inferred from homology"/>
<dbReference type="Gene3D" id="3.90.1150.10">
    <property type="entry name" value="Aspartate Aminotransferase, domain 1"/>
    <property type="match status" value="1"/>
</dbReference>
<evidence type="ECO:0000256" key="4">
    <source>
        <dbReference type="ARBA" id="ARBA00022679"/>
    </source>
</evidence>
<comment type="caution">
    <text evidence="8">The sequence shown here is derived from an EMBL/GenBank/DDBJ whole genome shotgun (WGS) entry which is preliminary data.</text>
</comment>
<gene>
    <name evidence="8" type="ORF">C3F09_01800</name>
</gene>
<dbReference type="SUPFAM" id="SSF53383">
    <property type="entry name" value="PLP-dependent transferases"/>
    <property type="match status" value="1"/>
</dbReference>
<dbReference type="InterPro" id="IPR004838">
    <property type="entry name" value="NHTrfase_class1_PyrdxlP-BS"/>
</dbReference>
<dbReference type="InterPro" id="IPR015422">
    <property type="entry name" value="PyrdxlP-dep_Trfase_small"/>
</dbReference>
<dbReference type="AlphaFoldDB" id="A0A855X5U3"/>
<sequence>MSISQLAREIKESPTLRLNETARVLREKGEAVIHLGAGEPKSKVPMDAVLAGVAKLTTADIRYTPTEGIPSLIKAIIRYTEDNYGKIISKENVLVSNGAKHSFYNIMMALINPQEEVIICAPYWVSYPEIVKMVYGVPVIVTSEDGRFVPRMKDIVDHVSSYTKAIVINSPNNPSGAVYPPELIQELVEYCEKKGIYLVMDDIYHKLVFNGPQWVSPYKFSKDNSDSSKLIILNGVSKAYAMTGFRIGWTVANTKVTAAMVNIQAQNISCPAVVLQEAAAGALNGVQSGIDALRMFLQNNRDVMVNELRAFTGVKLIPPDGTFYCLPDFSAYNKDSVALSNFLLEKALVVTVPGKEFGLEGHLRLSYCGTIKEIMEGVERIKWALDPEAPNEIYIGDRKLRRDWK</sequence>
<dbReference type="EC" id="2.6.1.-" evidence="6"/>
<dbReference type="PANTHER" id="PTHR46383">
    <property type="entry name" value="ASPARTATE AMINOTRANSFERASE"/>
    <property type="match status" value="1"/>
</dbReference>
<dbReference type="CDD" id="cd00609">
    <property type="entry name" value="AAT_like"/>
    <property type="match status" value="1"/>
</dbReference>
<evidence type="ECO:0000256" key="5">
    <source>
        <dbReference type="ARBA" id="ARBA00022898"/>
    </source>
</evidence>
<dbReference type="Proteomes" id="UP000250918">
    <property type="component" value="Unassembled WGS sequence"/>
</dbReference>
<dbReference type="PRINTS" id="PR00753">
    <property type="entry name" value="ACCSYNTHASE"/>
</dbReference>
<keyword evidence="3 6" id="KW-0032">Aminotransferase</keyword>
<protein>
    <recommendedName>
        <fullName evidence="6">Aminotransferase</fullName>
        <ecNumber evidence="6">2.6.1.-</ecNumber>
    </recommendedName>
</protein>
<evidence type="ECO:0000313" key="9">
    <source>
        <dbReference type="Proteomes" id="UP000250918"/>
    </source>
</evidence>
<feature type="domain" description="Aminotransferase class I/classII large" evidence="7">
    <location>
        <begin position="32"/>
        <end position="381"/>
    </location>
</feature>
<dbReference type="InterPro" id="IPR015424">
    <property type="entry name" value="PyrdxlP-dep_Trfase"/>
</dbReference>